<name>A0A645BSY8_9ZZZZ</name>
<dbReference type="AlphaFoldDB" id="A0A645BSY8"/>
<organism evidence="1">
    <name type="scientific">bioreactor metagenome</name>
    <dbReference type="NCBI Taxonomy" id="1076179"/>
    <lineage>
        <taxon>unclassified sequences</taxon>
        <taxon>metagenomes</taxon>
        <taxon>ecological metagenomes</taxon>
    </lineage>
</organism>
<gene>
    <name evidence="1" type="ORF">SDC9_115367</name>
</gene>
<reference evidence="1" key="1">
    <citation type="submission" date="2019-08" db="EMBL/GenBank/DDBJ databases">
        <authorList>
            <person name="Kucharzyk K."/>
            <person name="Murdoch R.W."/>
            <person name="Higgins S."/>
            <person name="Loffler F."/>
        </authorList>
    </citation>
    <scope>NUCLEOTIDE SEQUENCE</scope>
</reference>
<evidence type="ECO:0000313" key="1">
    <source>
        <dbReference type="EMBL" id="MPM68435.1"/>
    </source>
</evidence>
<accession>A0A645BSY8</accession>
<proteinExistence type="predicted"/>
<sequence>MHAGNGFCNAQHATVVKAQRVIIRFSAKRVRHAHRLARARAERRRDLGPLEMVVHHVLRRAAVEFDFARMRDERHATAVLREIKRFKVALHTCARIKRGGDIFGLRAHALLHRFKQLVVHQTRSKQRAEKHRQKDKRTHIEQYAALHILYPMPRTVVITSPYRPSFWRSVRTCTSTVRVSMSAL</sequence>
<comment type="caution">
    <text evidence="1">The sequence shown here is derived from an EMBL/GenBank/DDBJ whole genome shotgun (WGS) entry which is preliminary data.</text>
</comment>
<dbReference type="EMBL" id="VSSQ01022256">
    <property type="protein sequence ID" value="MPM68435.1"/>
    <property type="molecule type" value="Genomic_DNA"/>
</dbReference>
<protein>
    <submittedName>
        <fullName evidence="1">Uncharacterized protein</fullName>
    </submittedName>
</protein>